<evidence type="ECO:0000256" key="2">
    <source>
        <dbReference type="ARBA" id="ARBA00023224"/>
    </source>
</evidence>
<name>A0AAW7X7F8_9GAMM</name>
<comment type="caution">
    <text evidence="9">The sequence shown here is derived from an EMBL/GenBank/DDBJ whole genome shotgun (WGS) entry which is preliminary data.</text>
</comment>
<dbReference type="SMART" id="SM00283">
    <property type="entry name" value="MA"/>
    <property type="match status" value="1"/>
</dbReference>
<protein>
    <submittedName>
        <fullName evidence="9">Methyl-accepting chemotaxis protein</fullName>
    </submittedName>
</protein>
<evidence type="ECO:0000256" key="6">
    <source>
        <dbReference type="SAM" id="Phobius"/>
    </source>
</evidence>
<comment type="subcellular location">
    <subcellularLocation>
        <location evidence="1">Membrane</location>
    </subcellularLocation>
</comment>
<feature type="transmembrane region" description="Helical" evidence="6">
    <location>
        <begin position="318"/>
        <end position="342"/>
    </location>
</feature>
<dbReference type="InterPro" id="IPR004089">
    <property type="entry name" value="MCPsignal_dom"/>
</dbReference>
<keyword evidence="6" id="KW-1133">Transmembrane helix</keyword>
<dbReference type="Pfam" id="PF00015">
    <property type="entry name" value="MCPsignal"/>
    <property type="match status" value="1"/>
</dbReference>
<dbReference type="SUPFAM" id="SSF58104">
    <property type="entry name" value="Methyl-accepting chemotaxis protein (MCP) signaling domain"/>
    <property type="match status" value="1"/>
</dbReference>
<dbReference type="CDD" id="cd06225">
    <property type="entry name" value="HAMP"/>
    <property type="match status" value="1"/>
</dbReference>
<keyword evidence="6" id="KW-0472">Membrane</keyword>
<keyword evidence="2 4" id="KW-0807">Transducer</keyword>
<dbReference type="RefSeq" id="WP_303492533.1">
    <property type="nucleotide sequence ID" value="NZ_JAUOPB010000006.1"/>
</dbReference>
<sequence length="673" mass="74465">MFLNNFKIRSRVLLLVLIPVAVVLLLVSDRLNTALEQRESLTRLNNAMQFARVTGSLLRDIQGERDFTYGFVQGTPVGSAGGIYRSKLHVQRATLDKGMEEYKAYISEYRETLEQLGIVLPLADRLIEIFPEIERTRSYVDQYKIQDEQGRWVVNKYGDASSRALDSIDGVLQLTGDNADINNLLGVYTALLKLDAIYSFERSTKLRTFSQPTIDYTSHGNNKAVWRQIQDAQARIRAYAPQDVREVFSADHIDLAVQSQIHDIRFQLLNMGGGKYDLEPTQWFELSSENLRSLNKVITYVEDRIVHTATQAMEDASAAVTMSVVILVAVILTLIVFSGLIIRSVTRPLKRLVREMVNVSDTKDISLRIPVEGRDELSEVSTAFNKLQASLHDVLKGVLTQVNELGDLSSAVSRSMHDNQQRADNQNIATDSVSVAVNEMTHTIQEVVRNAQETADAVSRAHENSVSSAQEAKSCMQLMESLNEELNKTQSRVNDLNDETEVIGNILGVIQSIAEQTNLLALNAAIEAARAGEQGRGFAVVADEVRTLASKTKESTEQIEAQIAALQSGSKSAASSMEQLKAQGVQAVDAVLSSVGSFETIRKNLDEISGMTAQIATAAEQQSMVADSINERIHAIKNETEEMTQETHAVVNVCQKLDESCAHVDAYVKVFKV</sequence>
<evidence type="ECO:0000259" key="7">
    <source>
        <dbReference type="PROSITE" id="PS50111"/>
    </source>
</evidence>
<reference evidence="9" key="1">
    <citation type="submission" date="2023-07" db="EMBL/GenBank/DDBJ databases">
        <title>Genome content predicts the carbon catabolic preferences of heterotrophic bacteria.</title>
        <authorList>
            <person name="Gralka M."/>
        </authorList>
    </citation>
    <scope>NUCLEOTIDE SEQUENCE</scope>
    <source>
        <strain evidence="9">I3M17_2</strain>
    </source>
</reference>
<dbReference type="GO" id="GO:0006935">
    <property type="term" value="P:chemotaxis"/>
    <property type="evidence" value="ECO:0007669"/>
    <property type="project" value="UniProtKB-ARBA"/>
</dbReference>
<evidence type="ECO:0000256" key="5">
    <source>
        <dbReference type="SAM" id="Coils"/>
    </source>
</evidence>
<feature type="domain" description="Methyl-accepting transducer" evidence="7">
    <location>
        <begin position="401"/>
        <end position="637"/>
    </location>
</feature>
<dbReference type="PANTHER" id="PTHR32089">
    <property type="entry name" value="METHYL-ACCEPTING CHEMOTAXIS PROTEIN MCPB"/>
    <property type="match status" value="1"/>
</dbReference>
<gene>
    <name evidence="9" type="ORF">Q4521_08760</name>
</gene>
<accession>A0AAW7X7F8</accession>
<dbReference type="PROSITE" id="PS50111">
    <property type="entry name" value="CHEMOTAXIS_TRANSDUC_2"/>
    <property type="match status" value="1"/>
</dbReference>
<dbReference type="Proteomes" id="UP001169760">
    <property type="component" value="Unassembled WGS sequence"/>
</dbReference>
<dbReference type="InterPro" id="IPR003660">
    <property type="entry name" value="HAMP_dom"/>
</dbReference>
<dbReference type="PANTHER" id="PTHR32089:SF41">
    <property type="entry name" value="METHYL-ACCEPTING CHEMOTAXIS PROTEIN"/>
    <property type="match status" value="1"/>
</dbReference>
<dbReference type="SMART" id="SM00304">
    <property type="entry name" value="HAMP"/>
    <property type="match status" value="1"/>
</dbReference>
<keyword evidence="5" id="KW-0175">Coiled coil</keyword>
<evidence type="ECO:0000256" key="1">
    <source>
        <dbReference type="ARBA" id="ARBA00004370"/>
    </source>
</evidence>
<dbReference type="Pfam" id="PF00672">
    <property type="entry name" value="HAMP"/>
    <property type="match status" value="1"/>
</dbReference>
<dbReference type="FunFam" id="1.10.287.950:FF:000001">
    <property type="entry name" value="Methyl-accepting chemotaxis sensory transducer"/>
    <property type="match status" value="1"/>
</dbReference>
<evidence type="ECO:0000256" key="3">
    <source>
        <dbReference type="ARBA" id="ARBA00029447"/>
    </source>
</evidence>
<evidence type="ECO:0000313" key="9">
    <source>
        <dbReference type="EMBL" id="MDO6422561.1"/>
    </source>
</evidence>
<dbReference type="GO" id="GO:0007165">
    <property type="term" value="P:signal transduction"/>
    <property type="evidence" value="ECO:0007669"/>
    <property type="project" value="UniProtKB-KW"/>
</dbReference>
<feature type="coiled-coil region" evidence="5">
    <location>
        <begin position="472"/>
        <end position="499"/>
    </location>
</feature>
<dbReference type="Gene3D" id="1.10.287.950">
    <property type="entry name" value="Methyl-accepting chemotaxis protein"/>
    <property type="match status" value="1"/>
</dbReference>
<dbReference type="GO" id="GO:0016020">
    <property type="term" value="C:membrane"/>
    <property type="evidence" value="ECO:0007669"/>
    <property type="project" value="UniProtKB-SubCell"/>
</dbReference>
<comment type="similarity">
    <text evidence="3">Belongs to the methyl-accepting chemotaxis (MCP) protein family.</text>
</comment>
<proteinExistence type="inferred from homology"/>
<evidence type="ECO:0000256" key="4">
    <source>
        <dbReference type="PROSITE-ProRule" id="PRU00284"/>
    </source>
</evidence>
<dbReference type="EMBL" id="JAUOPB010000006">
    <property type="protein sequence ID" value="MDO6422561.1"/>
    <property type="molecule type" value="Genomic_DNA"/>
</dbReference>
<dbReference type="AlphaFoldDB" id="A0AAW7X7F8"/>
<evidence type="ECO:0000259" key="8">
    <source>
        <dbReference type="PROSITE" id="PS50885"/>
    </source>
</evidence>
<dbReference type="CDD" id="cd11386">
    <property type="entry name" value="MCP_signal"/>
    <property type="match status" value="1"/>
</dbReference>
<feature type="domain" description="HAMP" evidence="8">
    <location>
        <begin position="343"/>
        <end position="396"/>
    </location>
</feature>
<organism evidence="9 10">
    <name type="scientific">Saccharophagus degradans</name>
    <dbReference type="NCBI Taxonomy" id="86304"/>
    <lineage>
        <taxon>Bacteria</taxon>
        <taxon>Pseudomonadati</taxon>
        <taxon>Pseudomonadota</taxon>
        <taxon>Gammaproteobacteria</taxon>
        <taxon>Cellvibrionales</taxon>
        <taxon>Cellvibrionaceae</taxon>
        <taxon>Saccharophagus</taxon>
    </lineage>
</organism>
<keyword evidence="6" id="KW-0812">Transmembrane</keyword>
<dbReference type="PROSITE" id="PS50885">
    <property type="entry name" value="HAMP"/>
    <property type="match status" value="1"/>
</dbReference>
<evidence type="ECO:0000313" key="10">
    <source>
        <dbReference type="Proteomes" id="UP001169760"/>
    </source>
</evidence>